<evidence type="ECO:0000256" key="2">
    <source>
        <dbReference type="SAM" id="Phobius"/>
    </source>
</evidence>
<feature type="compositionally biased region" description="Pro residues" evidence="1">
    <location>
        <begin position="1"/>
        <end position="16"/>
    </location>
</feature>
<accession>A0A238Y0L4</accession>
<dbReference type="AlphaFoldDB" id="A0A238Y0L4"/>
<gene>
    <name evidence="3" type="ORF">SAMN06265355_105144</name>
</gene>
<reference evidence="4" key="1">
    <citation type="submission" date="2017-06" db="EMBL/GenBank/DDBJ databases">
        <authorList>
            <person name="Varghese N."/>
            <person name="Submissions S."/>
        </authorList>
    </citation>
    <scope>NUCLEOTIDE SEQUENCE [LARGE SCALE GENOMIC DNA]</scope>
    <source>
        <strain evidence="4">DSM 44485</strain>
    </source>
</reference>
<feature type="transmembrane region" description="Helical" evidence="2">
    <location>
        <begin position="41"/>
        <end position="64"/>
    </location>
</feature>
<protein>
    <submittedName>
        <fullName evidence="3">Uncharacterized protein</fullName>
    </submittedName>
</protein>
<keyword evidence="2" id="KW-0812">Transmembrane</keyword>
<dbReference type="Proteomes" id="UP000198420">
    <property type="component" value="Unassembled WGS sequence"/>
</dbReference>
<keyword evidence="4" id="KW-1185">Reference proteome</keyword>
<evidence type="ECO:0000313" key="4">
    <source>
        <dbReference type="Proteomes" id="UP000198420"/>
    </source>
</evidence>
<dbReference type="EMBL" id="FZNP01000005">
    <property type="protein sequence ID" value="SNR64687.1"/>
    <property type="molecule type" value="Genomic_DNA"/>
</dbReference>
<feature type="region of interest" description="Disordered" evidence="1">
    <location>
        <begin position="1"/>
        <end position="32"/>
    </location>
</feature>
<evidence type="ECO:0000256" key="1">
    <source>
        <dbReference type="SAM" id="MobiDB-lite"/>
    </source>
</evidence>
<organism evidence="3 4">
    <name type="scientific">Actinomadura mexicana</name>
    <dbReference type="NCBI Taxonomy" id="134959"/>
    <lineage>
        <taxon>Bacteria</taxon>
        <taxon>Bacillati</taxon>
        <taxon>Actinomycetota</taxon>
        <taxon>Actinomycetes</taxon>
        <taxon>Streptosporangiales</taxon>
        <taxon>Thermomonosporaceae</taxon>
        <taxon>Actinomadura</taxon>
    </lineage>
</organism>
<keyword evidence="2" id="KW-1133">Transmembrane helix</keyword>
<sequence>MWPGSNPPMGPPPMEPGRPEPGRPGPGWTPPRRRVGPSAGWYALPIVLVLVAVIGFLTVLALLWDDSEVAEGPVAVGDPASGVALRLTEGYGYFVYVREGGPSPYACRVEAGEQSGPVQLTRKNSWSASDHASYRYTATFRAPVSGDARLTCRGAEGPILVTPDDTAHGYLGLALLTALGLGGLAAVAFVVTILRRGGARRRAATAPGPYL</sequence>
<evidence type="ECO:0000313" key="3">
    <source>
        <dbReference type="EMBL" id="SNR64687.1"/>
    </source>
</evidence>
<feature type="transmembrane region" description="Helical" evidence="2">
    <location>
        <begin position="170"/>
        <end position="194"/>
    </location>
</feature>
<proteinExistence type="predicted"/>
<keyword evidence="2" id="KW-0472">Membrane</keyword>
<name>A0A238Y0L4_9ACTN</name>